<feature type="domain" description="C2H2-type" evidence="7">
    <location>
        <begin position="783"/>
        <end position="803"/>
    </location>
</feature>
<feature type="region of interest" description="Disordered" evidence="6">
    <location>
        <begin position="446"/>
        <end position="484"/>
    </location>
</feature>
<dbReference type="GO" id="GO:0008270">
    <property type="term" value="F:zinc ion binding"/>
    <property type="evidence" value="ECO:0007669"/>
    <property type="project" value="UniProtKB-KW"/>
</dbReference>
<dbReference type="Gene3D" id="3.30.160.60">
    <property type="entry name" value="Classic Zinc Finger"/>
    <property type="match status" value="4"/>
</dbReference>
<feature type="region of interest" description="Disordered" evidence="6">
    <location>
        <begin position="655"/>
        <end position="697"/>
    </location>
</feature>
<evidence type="ECO:0000313" key="9">
    <source>
        <dbReference type="Proteomes" id="UP000271974"/>
    </source>
</evidence>
<dbReference type="GO" id="GO:0000981">
    <property type="term" value="F:DNA-binding transcription factor activity, RNA polymerase II-specific"/>
    <property type="evidence" value="ECO:0007669"/>
    <property type="project" value="TreeGrafter"/>
</dbReference>
<dbReference type="GO" id="GO:0045944">
    <property type="term" value="P:positive regulation of transcription by RNA polymerase II"/>
    <property type="evidence" value="ECO:0007669"/>
    <property type="project" value="UniProtKB-ARBA"/>
</dbReference>
<dbReference type="AlphaFoldDB" id="A0A433SPT2"/>
<evidence type="ECO:0000256" key="6">
    <source>
        <dbReference type="SAM" id="MobiDB-lite"/>
    </source>
</evidence>
<dbReference type="GO" id="GO:0005634">
    <property type="term" value="C:nucleus"/>
    <property type="evidence" value="ECO:0007669"/>
    <property type="project" value="UniProtKB-ARBA"/>
</dbReference>
<dbReference type="STRING" id="188477.A0A433SPT2"/>
<feature type="compositionally biased region" description="Low complexity" evidence="6">
    <location>
        <begin position="663"/>
        <end position="676"/>
    </location>
</feature>
<reference evidence="8 9" key="1">
    <citation type="submission" date="2019-01" db="EMBL/GenBank/DDBJ databases">
        <title>A draft genome assembly of the solar-powered sea slug Elysia chlorotica.</title>
        <authorList>
            <person name="Cai H."/>
            <person name="Li Q."/>
            <person name="Fang X."/>
            <person name="Li J."/>
            <person name="Curtis N.E."/>
            <person name="Altenburger A."/>
            <person name="Shibata T."/>
            <person name="Feng M."/>
            <person name="Maeda T."/>
            <person name="Schwartz J.A."/>
            <person name="Shigenobu S."/>
            <person name="Lundholm N."/>
            <person name="Nishiyama T."/>
            <person name="Yang H."/>
            <person name="Hasebe M."/>
            <person name="Li S."/>
            <person name="Pierce S.K."/>
            <person name="Wang J."/>
        </authorList>
    </citation>
    <scope>NUCLEOTIDE SEQUENCE [LARGE SCALE GENOMIC DNA]</scope>
    <source>
        <strain evidence="8">EC2010</strain>
        <tissue evidence="8">Whole organism of an adult</tissue>
    </source>
</reference>
<gene>
    <name evidence="8" type="ORF">EGW08_020995</name>
</gene>
<accession>A0A433SPT2</accession>
<evidence type="ECO:0000256" key="5">
    <source>
        <dbReference type="PROSITE-ProRule" id="PRU00042"/>
    </source>
</evidence>
<dbReference type="GO" id="GO:0000978">
    <property type="term" value="F:RNA polymerase II cis-regulatory region sequence-specific DNA binding"/>
    <property type="evidence" value="ECO:0007669"/>
    <property type="project" value="TreeGrafter"/>
</dbReference>
<feature type="domain" description="C2H2-type" evidence="7">
    <location>
        <begin position="726"/>
        <end position="753"/>
    </location>
</feature>
<feature type="domain" description="C2H2-type" evidence="7">
    <location>
        <begin position="754"/>
        <end position="782"/>
    </location>
</feature>
<keyword evidence="9" id="KW-1185">Reference proteome</keyword>
<evidence type="ECO:0000256" key="3">
    <source>
        <dbReference type="ARBA" id="ARBA00022771"/>
    </source>
</evidence>
<keyword evidence="4" id="KW-0862">Zinc</keyword>
<name>A0A433SPT2_ELYCH</name>
<keyword evidence="2" id="KW-0677">Repeat</keyword>
<dbReference type="InterPro" id="IPR050329">
    <property type="entry name" value="GLI_C2H2-zinc-finger"/>
</dbReference>
<dbReference type="FunFam" id="3.30.160.60:FF:000446">
    <property type="entry name" value="Zinc finger protein"/>
    <property type="match status" value="1"/>
</dbReference>
<feature type="domain" description="C2H2-type" evidence="7">
    <location>
        <begin position="381"/>
        <end position="408"/>
    </location>
</feature>
<feature type="compositionally biased region" description="Basic and acidic residues" evidence="6">
    <location>
        <begin position="231"/>
        <end position="240"/>
    </location>
</feature>
<dbReference type="PROSITE" id="PS00028">
    <property type="entry name" value="ZINC_FINGER_C2H2_1"/>
    <property type="match status" value="4"/>
</dbReference>
<feature type="compositionally biased region" description="Polar residues" evidence="6">
    <location>
        <begin position="242"/>
        <end position="251"/>
    </location>
</feature>
<dbReference type="OrthoDB" id="6146375at2759"/>
<organism evidence="8 9">
    <name type="scientific">Elysia chlorotica</name>
    <name type="common">Eastern emerald elysia</name>
    <name type="synonym">Sea slug</name>
    <dbReference type="NCBI Taxonomy" id="188477"/>
    <lineage>
        <taxon>Eukaryota</taxon>
        <taxon>Metazoa</taxon>
        <taxon>Spiralia</taxon>
        <taxon>Lophotrochozoa</taxon>
        <taxon>Mollusca</taxon>
        <taxon>Gastropoda</taxon>
        <taxon>Heterobranchia</taxon>
        <taxon>Euthyneura</taxon>
        <taxon>Panpulmonata</taxon>
        <taxon>Sacoglossa</taxon>
        <taxon>Placobranchoidea</taxon>
        <taxon>Plakobranchidae</taxon>
        <taxon>Elysia</taxon>
    </lineage>
</organism>
<dbReference type="InterPro" id="IPR036236">
    <property type="entry name" value="Znf_C2H2_sf"/>
</dbReference>
<comment type="caution">
    <text evidence="8">The sequence shown here is derived from an EMBL/GenBank/DDBJ whole genome shotgun (WGS) entry which is preliminary data.</text>
</comment>
<feature type="region of interest" description="Disordered" evidence="6">
    <location>
        <begin position="231"/>
        <end position="254"/>
    </location>
</feature>
<dbReference type="SMART" id="SM00355">
    <property type="entry name" value="ZnF_C2H2"/>
    <property type="match status" value="6"/>
</dbReference>
<evidence type="ECO:0000256" key="4">
    <source>
        <dbReference type="ARBA" id="ARBA00022833"/>
    </source>
</evidence>
<feature type="region of interest" description="Disordered" evidence="6">
    <location>
        <begin position="310"/>
        <end position="333"/>
    </location>
</feature>
<dbReference type="PANTHER" id="PTHR19818">
    <property type="entry name" value="ZINC FINGER PROTEIN ZIC AND GLI"/>
    <property type="match status" value="1"/>
</dbReference>
<keyword evidence="3 5" id="KW-0863">Zinc-finger</keyword>
<sequence length="809" mass="90295">MSDFTADLREPRVPFACEDFEDDGDFVADLRPQRLSLKPDHPMEMEVPQCRENSGFASDEQVQGLLSSSQFSTEQTAGLIQASTLTLIKKLLYGHSIAHIEGQIRIFIEDEKQAPVLINFDHPGEERALSPESTDRSPFTHVTDKFNVRVRRNDTGNSHRNVNIPLKSVDWRFLAPRRGSDADSGYEGKSSDEAEPGHMDTETSRLVPGGERLCSSVDSVCTMLGSELRYQREPSCEKATMESASPASQSWEDLDEERSALIIDENYDPEAHPEHTVHEKENLQKHDENHKGNDGTEPSLATTKSDECEAMYTDSQPRSPSLPVDLSGDSEDPRGCLRPQAQNLVLCSSVGPQGLICRLCHRVMNSAGELAEHAAHTHKLHTCVHCFQSFTAKFDLQSHVHTHTKSLDGPNQTTGYEKQQMLGLDDQSQKEEQVLDLSIKKSPIEDKSESLEEVNGLHGALSGRPGEKVSRDGYGQPDPDSVFATITPRREPMREIRRLQSLDGMKNGLVSIKIEPTCGGAQQFALSGSPRMQIVQCKSEEPKDALHIEHTPRAVNAAQMKSQNPLSIQRKPSIRFSPYSREKLAELTAKFIASRKESPLSPPRKDSFPAETSTKMLSTYAGRMAKVNGENSCEVSMSETALKNRVNAFVKSGGHQAQVETLTSTKTSVSSSNNNVRPSDARHRTNHGAGRNTGSGSHACGHEGCGEEFASFQALERHSVDSHGRYLCEHCSKTFTARPNRDRHVRYHTGERPYKCDLCPMAFFRGDDLKYHRTTRHPSAEPFVCKRCNRSFTWNRDLERHQRHCRCKA</sequence>
<evidence type="ECO:0000256" key="1">
    <source>
        <dbReference type="ARBA" id="ARBA00022723"/>
    </source>
</evidence>
<dbReference type="EMBL" id="RQTK01001248">
    <property type="protein sequence ID" value="RUS71244.1"/>
    <property type="molecule type" value="Genomic_DNA"/>
</dbReference>
<evidence type="ECO:0000256" key="2">
    <source>
        <dbReference type="ARBA" id="ARBA00022737"/>
    </source>
</evidence>
<feature type="region of interest" description="Disordered" evidence="6">
    <location>
        <begin position="180"/>
        <end position="210"/>
    </location>
</feature>
<dbReference type="SUPFAM" id="SSF57667">
    <property type="entry name" value="beta-beta-alpha zinc fingers"/>
    <property type="match status" value="1"/>
</dbReference>
<evidence type="ECO:0000259" key="7">
    <source>
        <dbReference type="PROSITE" id="PS50157"/>
    </source>
</evidence>
<dbReference type="InterPro" id="IPR013087">
    <property type="entry name" value="Znf_C2H2_type"/>
</dbReference>
<proteinExistence type="predicted"/>
<dbReference type="PROSITE" id="PS50157">
    <property type="entry name" value="ZINC_FINGER_C2H2_2"/>
    <property type="match status" value="4"/>
</dbReference>
<keyword evidence="1" id="KW-0479">Metal-binding</keyword>
<protein>
    <recommendedName>
        <fullName evidence="7">C2H2-type domain-containing protein</fullName>
    </recommendedName>
</protein>
<dbReference type="Proteomes" id="UP000271974">
    <property type="component" value="Unassembled WGS sequence"/>
</dbReference>
<evidence type="ECO:0000313" key="8">
    <source>
        <dbReference type="EMBL" id="RUS71244.1"/>
    </source>
</evidence>
<dbReference type="PANTHER" id="PTHR19818:SF139">
    <property type="entry name" value="PAIR-RULE PROTEIN ODD-PAIRED"/>
    <property type="match status" value="1"/>
</dbReference>
<feature type="compositionally biased region" description="Basic and acidic residues" evidence="6">
    <location>
        <begin position="189"/>
        <end position="203"/>
    </location>
</feature>